<proteinExistence type="predicted"/>
<reference evidence="1" key="1">
    <citation type="submission" date="2023-03" db="EMBL/GenBank/DDBJ databases">
        <authorList>
            <person name="Steffen K."/>
            <person name="Cardenas P."/>
        </authorList>
    </citation>
    <scope>NUCLEOTIDE SEQUENCE</scope>
</reference>
<gene>
    <name evidence="1" type="ORF">GBAR_LOCUS23388</name>
</gene>
<organism evidence="1 2">
    <name type="scientific">Geodia barretti</name>
    <name type="common">Barrett's horny sponge</name>
    <dbReference type="NCBI Taxonomy" id="519541"/>
    <lineage>
        <taxon>Eukaryota</taxon>
        <taxon>Metazoa</taxon>
        <taxon>Porifera</taxon>
        <taxon>Demospongiae</taxon>
        <taxon>Heteroscleromorpha</taxon>
        <taxon>Tetractinellida</taxon>
        <taxon>Astrophorina</taxon>
        <taxon>Geodiidae</taxon>
        <taxon>Geodia</taxon>
    </lineage>
</organism>
<dbReference type="EMBL" id="CASHTH010003238">
    <property type="protein sequence ID" value="CAI8042127.1"/>
    <property type="molecule type" value="Genomic_DNA"/>
</dbReference>
<dbReference type="Proteomes" id="UP001174909">
    <property type="component" value="Unassembled WGS sequence"/>
</dbReference>
<feature type="non-terminal residue" evidence="1">
    <location>
        <position position="74"/>
    </location>
</feature>
<feature type="non-terminal residue" evidence="1">
    <location>
        <position position="1"/>
    </location>
</feature>
<comment type="caution">
    <text evidence="1">The sequence shown here is derived from an EMBL/GenBank/DDBJ whole genome shotgun (WGS) entry which is preliminary data.</text>
</comment>
<protein>
    <submittedName>
        <fullName evidence="1">Uncharacterized protein</fullName>
    </submittedName>
</protein>
<dbReference type="AlphaFoldDB" id="A0AA35T7C3"/>
<keyword evidence="2" id="KW-1185">Reference proteome</keyword>
<accession>A0AA35T7C3</accession>
<name>A0AA35T7C3_GEOBA</name>
<evidence type="ECO:0000313" key="2">
    <source>
        <dbReference type="Proteomes" id="UP001174909"/>
    </source>
</evidence>
<evidence type="ECO:0000313" key="1">
    <source>
        <dbReference type="EMBL" id="CAI8042127.1"/>
    </source>
</evidence>
<sequence>CKERGVRESVEVPPKSLQELKVVFPSLETRRERVQQAQDTRGKPAPPILSQNTKLARKRFGILKGFLCCMQGLL</sequence>